<feature type="active site" description="Charge relay system" evidence="7">
    <location>
        <position position="357"/>
    </location>
</feature>
<dbReference type="InterPro" id="IPR036852">
    <property type="entry name" value="Peptidase_S8/S53_dom_sf"/>
</dbReference>
<feature type="domain" description="DUF5942" evidence="12">
    <location>
        <begin position="416"/>
        <end position="604"/>
    </location>
</feature>
<feature type="domain" description="Peptidase S8/S53" evidence="11">
    <location>
        <begin position="141"/>
        <end position="403"/>
    </location>
</feature>
<evidence type="ECO:0000256" key="5">
    <source>
        <dbReference type="ARBA" id="ARBA00022801"/>
    </source>
</evidence>
<comment type="similarity">
    <text evidence="2 7 8">Belongs to the peptidase S8 family.</text>
</comment>
<dbReference type="PRINTS" id="PR00723">
    <property type="entry name" value="SUBTILISIN"/>
</dbReference>
<keyword evidence="14" id="KW-1185">Reference proteome</keyword>
<dbReference type="EMBL" id="JACJQY010000012">
    <property type="protein sequence ID" value="MBD2317100.1"/>
    <property type="molecule type" value="Genomic_DNA"/>
</dbReference>
<keyword evidence="10" id="KW-0732">Signal</keyword>
<feature type="signal peptide" evidence="10">
    <location>
        <begin position="1"/>
        <end position="25"/>
    </location>
</feature>
<evidence type="ECO:0000256" key="7">
    <source>
        <dbReference type="PROSITE-ProRule" id="PRU01240"/>
    </source>
</evidence>
<protein>
    <submittedName>
        <fullName evidence="13">Peptidase S8</fullName>
    </submittedName>
</protein>
<dbReference type="Gene3D" id="3.40.50.200">
    <property type="entry name" value="Peptidase S8/S53 domain"/>
    <property type="match status" value="1"/>
</dbReference>
<feature type="transmembrane region" description="Helical" evidence="9">
    <location>
        <begin position="522"/>
        <end position="541"/>
    </location>
</feature>
<keyword evidence="9" id="KW-0472">Membrane</keyword>
<feature type="chain" id="PRO_5046541539" evidence="10">
    <location>
        <begin position="26"/>
        <end position="606"/>
    </location>
</feature>
<dbReference type="InterPro" id="IPR045986">
    <property type="entry name" value="DUF5942"/>
</dbReference>
<organism evidence="13 14">
    <name type="scientific">Phormidium tenue FACHB-1050</name>
    <dbReference type="NCBI Taxonomy" id="2692857"/>
    <lineage>
        <taxon>Bacteria</taxon>
        <taxon>Bacillati</taxon>
        <taxon>Cyanobacteriota</taxon>
        <taxon>Cyanophyceae</taxon>
        <taxon>Oscillatoriophycideae</taxon>
        <taxon>Oscillatoriales</taxon>
        <taxon>Oscillatoriaceae</taxon>
        <taxon>Phormidium</taxon>
    </lineage>
</organism>
<keyword evidence="6 7" id="KW-0720">Serine protease</keyword>
<dbReference type="PROSITE" id="PS00136">
    <property type="entry name" value="SUBTILASE_ASP"/>
    <property type="match status" value="1"/>
</dbReference>
<evidence type="ECO:0000313" key="14">
    <source>
        <dbReference type="Proteomes" id="UP000618445"/>
    </source>
</evidence>
<evidence type="ECO:0000256" key="4">
    <source>
        <dbReference type="ARBA" id="ARBA00022670"/>
    </source>
</evidence>
<dbReference type="InterPro" id="IPR050131">
    <property type="entry name" value="Peptidase_S8_subtilisin-like"/>
</dbReference>
<comment type="subcellular location">
    <subcellularLocation>
        <location evidence="1">Secreted</location>
    </subcellularLocation>
</comment>
<evidence type="ECO:0000256" key="9">
    <source>
        <dbReference type="SAM" id="Phobius"/>
    </source>
</evidence>
<evidence type="ECO:0000256" key="2">
    <source>
        <dbReference type="ARBA" id="ARBA00011073"/>
    </source>
</evidence>
<name>A0ABR8CAH4_9CYAN</name>
<feature type="transmembrane region" description="Helical" evidence="9">
    <location>
        <begin position="548"/>
        <end position="568"/>
    </location>
</feature>
<evidence type="ECO:0000256" key="6">
    <source>
        <dbReference type="ARBA" id="ARBA00022825"/>
    </source>
</evidence>
<dbReference type="CDD" id="cd07484">
    <property type="entry name" value="Peptidases_S8_Thermitase_like"/>
    <property type="match status" value="1"/>
</dbReference>
<keyword evidence="4 7" id="KW-0645">Protease</keyword>
<feature type="active site" description="Charge relay system" evidence="7">
    <location>
        <position position="183"/>
    </location>
</feature>
<dbReference type="InterPro" id="IPR023828">
    <property type="entry name" value="Peptidase_S8_Ser-AS"/>
</dbReference>
<dbReference type="PROSITE" id="PS00138">
    <property type="entry name" value="SUBTILASE_SER"/>
    <property type="match status" value="1"/>
</dbReference>
<sequence>MKKFLLTCLFFAGLFWALSTYQGLAVQGKYDSMVLNFRNDLSSEQVDLELKAIASKYGIEPKFNSPFSKSSRLYIVKGDAQVLDKLKQSEELRSLTEYVEANYVYSMDFIGGGTTPNDPMYKDQWNLKAIEVEKAWQKTKGKGITVAVIDTGVSKVDDLKNTNFVKGYDFVNDREDASDDNGHGTHVAGTIAQSTNNNFGVAGIAYEASIMPLKVLSASGGGTISDIAEAIIFAADNGANVINMSLGGGGESKLMQEAIDYAYKKGVVIVAAAGNSNRNAAFYPARYPKVIAVSATGSTGEKAPYSNYGAGIDVAAPGGAIARGKNGEKGDTSGGILQNTIDPRTKQSVFSSFQGTSMAAPHVSGVVALIEASGVKDPEKVLQVLKQSSRKVTDDTLNYYGAGHLNAASAVNIASQGQLGIPDFLRWARDNGYLSPRFWIDGGAIALIPKLIMVIGSYLLAWLLNRWFPFRWNWSFSNGVFFGGAGLFFLRGFYLFDITQLPFRIAGSSLPELGNAFSNTNALNPITASVLLPLGLLLILLGHPQWKWFAIGSAIGTSACLATSAVLAPQMMWIGDGLPAIAFLSVNSLLCFGFAYLSIKSETSSI</sequence>
<dbReference type="RefSeq" id="WP_190577969.1">
    <property type="nucleotide sequence ID" value="NZ_CAWPQU010000004.1"/>
</dbReference>
<dbReference type="PIRSF" id="PIRSF037851">
    <property type="entry name" value="Subtilisin_cyano"/>
    <property type="match status" value="1"/>
</dbReference>
<feature type="transmembrane region" description="Helical" evidence="9">
    <location>
        <begin position="580"/>
        <end position="599"/>
    </location>
</feature>
<evidence type="ECO:0000259" key="12">
    <source>
        <dbReference type="Pfam" id="PF19366"/>
    </source>
</evidence>
<reference evidence="13 14" key="1">
    <citation type="journal article" date="2020" name="ISME J.">
        <title>Comparative genomics reveals insights into cyanobacterial evolution and habitat adaptation.</title>
        <authorList>
            <person name="Chen M.Y."/>
            <person name="Teng W.K."/>
            <person name="Zhao L."/>
            <person name="Hu C.X."/>
            <person name="Zhou Y.K."/>
            <person name="Han B.P."/>
            <person name="Song L.R."/>
            <person name="Shu W.S."/>
        </authorList>
    </citation>
    <scope>NUCLEOTIDE SEQUENCE [LARGE SCALE GENOMIC DNA]</scope>
    <source>
        <strain evidence="13 14">FACHB-1050</strain>
    </source>
</reference>
<dbReference type="PANTHER" id="PTHR43806">
    <property type="entry name" value="PEPTIDASE S8"/>
    <property type="match status" value="1"/>
</dbReference>
<evidence type="ECO:0000256" key="1">
    <source>
        <dbReference type="ARBA" id="ARBA00004613"/>
    </source>
</evidence>
<dbReference type="Pfam" id="PF00082">
    <property type="entry name" value="Peptidase_S8"/>
    <property type="match status" value="1"/>
</dbReference>
<evidence type="ECO:0000256" key="8">
    <source>
        <dbReference type="RuleBase" id="RU003355"/>
    </source>
</evidence>
<dbReference type="InterPro" id="IPR000209">
    <property type="entry name" value="Peptidase_S8/S53_dom"/>
</dbReference>
<evidence type="ECO:0000313" key="13">
    <source>
        <dbReference type="EMBL" id="MBD2317100.1"/>
    </source>
</evidence>
<accession>A0ABR8CAH4</accession>
<dbReference type="InterPro" id="IPR023827">
    <property type="entry name" value="Peptidase_S8_Asp-AS"/>
</dbReference>
<dbReference type="InterPro" id="IPR034084">
    <property type="entry name" value="Thermitase-like_dom"/>
</dbReference>
<feature type="transmembrane region" description="Helical" evidence="9">
    <location>
        <begin position="476"/>
        <end position="496"/>
    </location>
</feature>
<dbReference type="SUPFAM" id="SSF52743">
    <property type="entry name" value="Subtilisin-like"/>
    <property type="match status" value="1"/>
</dbReference>
<evidence type="ECO:0000256" key="3">
    <source>
        <dbReference type="ARBA" id="ARBA00022525"/>
    </source>
</evidence>
<evidence type="ECO:0000259" key="11">
    <source>
        <dbReference type="Pfam" id="PF00082"/>
    </source>
</evidence>
<keyword evidence="5 7" id="KW-0378">Hydrolase</keyword>
<keyword evidence="3" id="KW-0964">Secreted</keyword>
<keyword evidence="9" id="KW-1133">Transmembrane helix</keyword>
<dbReference type="InterPro" id="IPR015500">
    <property type="entry name" value="Peptidase_S8_subtilisin-rel"/>
</dbReference>
<dbReference type="InterPro" id="IPR017295">
    <property type="entry name" value="Pept_S8A_subtilisin_cyanobac-1"/>
</dbReference>
<proteinExistence type="inferred from homology"/>
<feature type="active site" description="Charge relay system" evidence="7">
    <location>
        <position position="150"/>
    </location>
</feature>
<comment type="caution">
    <text evidence="13">The sequence shown here is derived from an EMBL/GenBank/DDBJ whole genome shotgun (WGS) entry which is preliminary data.</text>
</comment>
<dbReference type="Pfam" id="PF19366">
    <property type="entry name" value="DUF5942"/>
    <property type="match status" value="1"/>
</dbReference>
<feature type="transmembrane region" description="Helical" evidence="9">
    <location>
        <begin position="438"/>
        <end position="464"/>
    </location>
</feature>
<gene>
    <name evidence="13" type="ORF">H6G05_09615</name>
</gene>
<dbReference type="Proteomes" id="UP000618445">
    <property type="component" value="Unassembled WGS sequence"/>
</dbReference>
<dbReference type="PANTHER" id="PTHR43806:SF11">
    <property type="entry name" value="CEREVISIN-RELATED"/>
    <property type="match status" value="1"/>
</dbReference>
<keyword evidence="9" id="KW-0812">Transmembrane</keyword>
<dbReference type="PROSITE" id="PS51892">
    <property type="entry name" value="SUBTILASE"/>
    <property type="match status" value="1"/>
</dbReference>
<evidence type="ECO:0000256" key="10">
    <source>
        <dbReference type="SAM" id="SignalP"/>
    </source>
</evidence>